<dbReference type="SUPFAM" id="SSF52833">
    <property type="entry name" value="Thioredoxin-like"/>
    <property type="match status" value="1"/>
</dbReference>
<keyword evidence="3" id="KW-0808">Transferase</keyword>
<name>A0A409VKB1_9AGAR</name>
<gene>
    <name evidence="7" type="ORF">CVT24_008826</name>
</gene>
<evidence type="ECO:0000259" key="6">
    <source>
        <dbReference type="PROSITE" id="PS50405"/>
    </source>
</evidence>
<comment type="caution">
    <text evidence="7">The sequence shown here is derived from an EMBL/GenBank/DDBJ whole genome shotgun (WGS) entry which is preliminary data.</text>
</comment>
<dbReference type="SFLD" id="SFLDS00019">
    <property type="entry name" value="Glutathione_Transferase_(cytos"/>
    <property type="match status" value="1"/>
</dbReference>
<dbReference type="InterPro" id="IPR036249">
    <property type="entry name" value="Thioredoxin-like_sf"/>
</dbReference>
<keyword evidence="8" id="KW-1185">Reference proteome</keyword>
<feature type="domain" description="GST C-terminal" evidence="6">
    <location>
        <begin position="132"/>
        <end position="257"/>
    </location>
</feature>
<dbReference type="PANTHER" id="PTHR43900">
    <property type="entry name" value="GLUTATHIONE S-TRANSFERASE RHO"/>
    <property type="match status" value="1"/>
</dbReference>
<dbReference type="GO" id="GO:0006749">
    <property type="term" value="P:glutathione metabolic process"/>
    <property type="evidence" value="ECO:0007669"/>
    <property type="project" value="TreeGrafter"/>
</dbReference>
<comment type="catalytic activity">
    <reaction evidence="4">
        <text>RX + glutathione = an S-substituted glutathione + a halide anion + H(+)</text>
        <dbReference type="Rhea" id="RHEA:16437"/>
        <dbReference type="ChEBI" id="CHEBI:15378"/>
        <dbReference type="ChEBI" id="CHEBI:16042"/>
        <dbReference type="ChEBI" id="CHEBI:17792"/>
        <dbReference type="ChEBI" id="CHEBI:57925"/>
        <dbReference type="ChEBI" id="CHEBI:90779"/>
        <dbReference type="EC" id="2.5.1.18"/>
    </reaction>
</comment>
<feature type="non-terminal residue" evidence="7">
    <location>
        <position position="1"/>
    </location>
</feature>
<dbReference type="SFLD" id="SFLDG01154">
    <property type="entry name" value="Main.5:_Phi-like"/>
    <property type="match status" value="1"/>
</dbReference>
<feature type="domain" description="GST N-terminal" evidence="5">
    <location>
        <begin position="42"/>
        <end position="123"/>
    </location>
</feature>
<dbReference type="InterPro" id="IPR010987">
    <property type="entry name" value="Glutathione-S-Trfase_C-like"/>
</dbReference>
<dbReference type="Gene3D" id="3.40.30.10">
    <property type="entry name" value="Glutaredoxin"/>
    <property type="match status" value="1"/>
</dbReference>
<reference evidence="7 8" key="1">
    <citation type="journal article" date="2018" name="Evol. Lett.">
        <title>Horizontal gene cluster transfer increased hallucinogenic mushroom diversity.</title>
        <authorList>
            <person name="Reynolds H.T."/>
            <person name="Vijayakumar V."/>
            <person name="Gluck-Thaler E."/>
            <person name="Korotkin H.B."/>
            <person name="Matheny P.B."/>
            <person name="Slot J.C."/>
        </authorList>
    </citation>
    <scope>NUCLEOTIDE SEQUENCE [LARGE SCALE GENOMIC DNA]</scope>
    <source>
        <strain evidence="7 8">2629</strain>
    </source>
</reference>
<dbReference type="PANTHER" id="PTHR43900:SF3">
    <property type="entry name" value="GLUTATHIONE S-TRANSFERASE RHO"/>
    <property type="match status" value="1"/>
</dbReference>
<dbReference type="CDD" id="cd03053">
    <property type="entry name" value="GST_N_Phi"/>
    <property type="match status" value="1"/>
</dbReference>
<evidence type="ECO:0000256" key="1">
    <source>
        <dbReference type="ARBA" id="ARBA00010128"/>
    </source>
</evidence>
<dbReference type="FunCoup" id="A0A409VKB1">
    <property type="interactions" value="141"/>
</dbReference>
<dbReference type="PROSITE" id="PS50404">
    <property type="entry name" value="GST_NTER"/>
    <property type="match status" value="1"/>
</dbReference>
<dbReference type="EC" id="2.5.1.18" evidence="2"/>
<sequence length="257" mass="28635">THKEKIQDVLKYATKYTAAGKLTDAKDHPLPSILIRVTRQTMVLKLYGQPLSTATRLAAVALVEKQVPFEFVVVDTTKLEHKTPEYLKKHPFGQIPYIDDEGFILYESRAIARYIAEKYASQGTPELIPTSSLQAKALFEQAASVEFSDFDYFASRAVREVNQKKRQGLEPDRKVVDDALAALSGKLDAYEAILSNQRYLAGDQITLADIFHLPFGSALSVIGSDAITSRPNVKRWFDEVSSRPAWQQVKGGVKSTA</sequence>
<dbReference type="AlphaFoldDB" id="A0A409VKB1"/>
<evidence type="ECO:0000256" key="2">
    <source>
        <dbReference type="ARBA" id="ARBA00012452"/>
    </source>
</evidence>
<dbReference type="Pfam" id="PF00043">
    <property type="entry name" value="GST_C"/>
    <property type="match status" value="1"/>
</dbReference>
<dbReference type="InterPro" id="IPR004045">
    <property type="entry name" value="Glutathione_S-Trfase_N"/>
</dbReference>
<dbReference type="SUPFAM" id="SSF47616">
    <property type="entry name" value="GST C-terminal domain-like"/>
    <property type="match status" value="1"/>
</dbReference>
<accession>A0A409VKB1</accession>
<dbReference type="STRING" id="181874.A0A409VKB1"/>
<evidence type="ECO:0000259" key="5">
    <source>
        <dbReference type="PROSITE" id="PS50404"/>
    </source>
</evidence>
<dbReference type="OrthoDB" id="249703at2759"/>
<organism evidence="7 8">
    <name type="scientific">Panaeolus cyanescens</name>
    <dbReference type="NCBI Taxonomy" id="181874"/>
    <lineage>
        <taxon>Eukaryota</taxon>
        <taxon>Fungi</taxon>
        <taxon>Dikarya</taxon>
        <taxon>Basidiomycota</taxon>
        <taxon>Agaricomycotina</taxon>
        <taxon>Agaricomycetes</taxon>
        <taxon>Agaricomycetidae</taxon>
        <taxon>Agaricales</taxon>
        <taxon>Agaricineae</taxon>
        <taxon>Galeropsidaceae</taxon>
        <taxon>Panaeolus</taxon>
    </lineage>
</organism>
<comment type="similarity">
    <text evidence="1">Belongs to the GST superfamily. Phi family.</text>
</comment>
<dbReference type="Pfam" id="PF02798">
    <property type="entry name" value="GST_N"/>
    <property type="match status" value="1"/>
</dbReference>
<evidence type="ECO:0000256" key="4">
    <source>
        <dbReference type="ARBA" id="ARBA00047960"/>
    </source>
</evidence>
<dbReference type="GO" id="GO:0009636">
    <property type="term" value="P:response to toxic substance"/>
    <property type="evidence" value="ECO:0007669"/>
    <property type="project" value="UniProtKB-ARBA"/>
</dbReference>
<protein>
    <recommendedName>
        <fullName evidence="2">glutathione transferase</fullName>
        <ecNumber evidence="2">2.5.1.18</ecNumber>
    </recommendedName>
</protein>
<dbReference type="Proteomes" id="UP000284842">
    <property type="component" value="Unassembled WGS sequence"/>
</dbReference>
<dbReference type="InterPro" id="IPR004046">
    <property type="entry name" value="GST_C"/>
</dbReference>
<evidence type="ECO:0000313" key="8">
    <source>
        <dbReference type="Proteomes" id="UP000284842"/>
    </source>
</evidence>
<dbReference type="FunFam" id="1.20.1050.10:FF:000004">
    <property type="entry name" value="Glutathione S-transferase F2"/>
    <property type="match status" value="1"/>
</dbReference>
<proteinExistence type="inferred from homology"/>
<dbReference type="GO" id="GO:0004364">
    <property type="term" value="F:glutathione transferase activity"/>
    <property type="evidence" value="ECO:0007669"/>
    <property type="project" value="UniProtKB-EC"/>
</dbReference>
<dbReference type="InterPro" id="IPR036282">
    <property type="entry name" value="Glutathione-S-Trfase_C_sf"/>
</dbReference>
<evidence type="ECO:0000256" key="3">
    <source>
        <dbReference type="ARBA" id="ARBA00022679"/>
    </source>
</evidence>
<dbReference type="PROSITE" id="PS50405">
    <property type="entry name" value="GST_CTER"/>
    <property type="match status" value="1"/>
</dbReference>
<dbReference type="EMBL" id="NHTK01006037">
    <property type="protein sequence ID" value="PPQ66673.1"/>
    <property type="molecule type" value="Genomic_DNA"/>
</dbReference>
<dbReference type="InterPro" id="IPR040079">
    <property type="entry name" value="Glutathione_S-Trfase"/>
</dbReference>
<dbReference type="GO" id="GO:0043295">
    <property type="term" value="F:glutathione binding"/>
    <property type="evidence" value="ECO:0007669"/>
    <property type="project" value="TreeGrafter"/>
</dbReference>
<dbReference type="GO" id="GO:0005737">
    <property type="term" value="C:cytoplasm"/>
    <property type="evidence" value="ECO:0007669"/>
    <property type="project" value="TreeGrafter"/>
</dbReference>
<dbReference type="InParanoid" id="A0A409VKB1"/>
<dbReference type="FunFam" id="3.40.30.10:FF:000016">
    <property type="entry name" value="Glutathione S-transferase F2"/>
    <property type="match status" value="1"/>
</dbReference>
<evidence type="ECO:0000313" key="7">
    <source>
        <dbReference type="EMBL" id="PPQ66673.1"/>
    </source>
</evidence>
<dbReference type="SFLD" id="SFLDG00358">
    <property type="entry name" value="Main_(cytGST)"/>
    <property type="match status" value="1"/>
</dbReference>
<dbReference type="Gene3D" id="1.20.1050.10">
    <property type="match status" value="1"/>
</dbReference>